<proteinExistence type="inferred from homology"/>
<dbReference type="SMART" id="SM00650">
    <property type="entry name" value="rADc"/>
    <property type="match status" value="1"/>
</dbReference>
<dbReference type="EC" id="2.1.1.182" evidence="7"/>
<comment type="catalytic activity">
    <reaction evidence="7">
        <text>adenosine(1518)/adenosine(1519) in 16S rRNA + 4 S-adenosyl-L-methionine = N(6)-dimethyladenosine(1518)/N(6)-dimethyladenosine(1519) in 16S rRNA + 4 S-adenosyl-L-homocysteine + 4 H(+)</text>
        <dbReference type="Rhea" id="RHEA:19609"/>
        <dbReference type="Rhea" id="RHEA-COMP:10232"/>
        <dbReference type="Rhea" id="RHEA-COMP:10233"/>
        <dbReference type="ChEBI" id="CHEBI:15378"/>
        <dbReference type="ChEBI" id="CHEBI:57856"/>
        <dbReference type="ChEBI" id="CHEBI:59789"/>
        <dbReference type="ChEBI" id="CHEBI:74411"/>
        <dbReference type="ChEBI" id="CHEBI:74493"/>
        <dbReference type="EC" id="2.1.1.182"/>
    </reaction>
</comment>
<comment type="similarity">
    <text evidence="7">Belongs to the class I-like SAM-binding methyltransferase superfamily. rRNA adenine N(6)-methyltransferase family. RsmA subfamily.</text>
</comment>
<protein>
    <recommendedName>
        <fullName evidence="7">Ribosomal RNA small subunit methyltransferase A</fullName>
        <ecNumber evidence="7">2.1.1.182</ecNumber>
    </recommendedName>
    <alternativeName>
        <fullName evidence="7">16S rRNA (adenine(1518)-N(6)/adenine(1519)-N(6))-dimethyltransferase</fullName>
    </alternativeName>
    <alternativeName>
        <fullName evidence="7">16S rRNA dimethyladenosine transferase</fullName>
    </alternativeName>
    <alternativeName>
        <fullName evidence="7">16S rRNA dimethylase</fullName>
    </alternativeName>
    <alternativeName>
        <fullName evidence="7">S-adenosylmethionine-6-N', N'-adenosyl(rRNA) dimethyltransferase</fullName>
    </alternativeName>
</protein>
<gene>
    <name evidence="7 10" type="primary">rsmA</name>
    <name evidence="7" type="synonym">ksgA</name>
    <name evidence="10" type="ORF">F4Y42_11745</name>
</gene>
<sequence length="290" mass="31652">MSNKAPSTLALVRRHNLNLKKSLGQNLLIDSTHLARIAGAADLETTDTVLEIGPGLGALTYHLAERAGRVIAVELDQRLVPILRAEFAGQPHVSFVHGDILQVSPAELTRMQGPVQPGTASAAEPYKVVGNLPYYITSAVLRHVLESLPPPTLAVLLVQEEVARRMVAQSGAMSLLAVSVQFYARPRALHKIPAGAFLPRPKVDSRVVRLDVRAQPAVPEVEPARFFKIVRAGFGQRRKQLRNSLSAGLSCTKEQADYWLASSGIEPRRRAETLSLQEWGLLTRTVYGTV</sequence>
<dbReference type="PROSITE" id="PS01131">
    <property type="entry name" value="RRNA_A_DIMETH"/>
    <property type="match status" value="1"/>
</dbReference>
<dbReference type="InterPro" id="IPR001737">
    <property type="entry name" value="KsgA/Erm"/>
</dbReference>
<evidence type="ECO:0000256" key="6">
    <source>
        <dbReference type="ARBA" id="ARBA00022884"/>
    </source>
</evidence>
<dbReference type="InterPro" id="IPR020598">
    <property type="entry name" value="rRNA_Ade_methylase_Trfase_N"/>
</dbReference>
<dbReference type="InterPro" id="IPR023165">
    <property type="entry name" value="rRNA_Ade_diMease-like_C"/>
</dbReference>
<evidence type="ECO:0000256" key="7">
    <source>
        <dbReference type="HAMAP-Rule" id="MF_00607"/>
    </source>
</evidence>
<feature type="binding site" evidence="7 8">
    <location>
        <position position="53"/>
    </location>
    <ligand>
        <name>S-adenosyl-L-methionine</name>
        <dbReference type="ChEBI" id="CHEBI:59789"/>
    </ligand>
</feature>
<evidence type="ECO:0000256" key="1">
    <source>
        <dbReference type="ARBA" id="ARBA00022490"/>
    </source>
</evidence>
<evidence type="ECO:0000256" key="4">
    <source>
        <dbReference type="ARBA" id="ARBA00022679"/>
    </source>
</evidence>
<keyword evidence="5 7" id="KW-0949">S-adenosyl-L-methionine</keyword>
<dbReference type="SUPFAM" id="SSF53335">
    <property type="entry name" value="S-adenosyl-L-methionine-dependent methyltransferases"/>
    <property type="match status" value="1"/>
</dbReference>
<organism evidence="10">
    <name type="scientific">Caldilineaceae bacterium SB0664_bin_27</name>
    <dbReference type="NCBI Taxonomy" id="2605260"/>
    <lineage>
        <taxon>Bacteria</taxon>
        <taxon>Bacillati</taxon>
        <taxon>Chloroflexota</taxon>
        <taxon>Caldilineae</taxon>
        <taxon>Caldilineales</taxon>
        <taxon>Caldilineaceae</taxon>
    </lineage>
</organism>
<accession>A0A6B0YVE7</accession>
<evidence type="ECO:0000256" key="8">
    <source>
        <dbReference type="PROSITE-ProRule" id="PRU01026"/>
    </source>
</evidence>
<dbReference type="CDD" id="cd02440">
    <property type="entry name" value="AdoMet_MTases"/>
    <property type="match status" value="1"/>
</dbReference>
<dbReference type="PANTHER" id="PTHR11727:SF7">
    <property type="entry name" value="DIMETHYLADENOSINE TRANSFERASE-RELATED"/>
    <property type="match status" value="1"/>
</dbReference>
<dbReference type="HAMAP" id="MF_00607">
    <property type="entry name" value="16SrRNA_methyltr_A"/>
    <property type="match status" value="1"/>
</dbReference>
<dbReference type="PROSITE" id="PS51689">
    <property type="entry name" value="SAM_RNA_A_N6_MT"/>
    <property type="match status" value="1"/>
</dbReference>
<keyword evidence="6 7" id="KW-0694">RNA-binding</keyword>
<dbReference type="Gene3D" id="1.10.8.100">
    <property type="entry name" value="Ribosomal RNA adenine dimethylase-like, domain 2"/>
    <property type="match status" value="1"/>
</dbReference>
<dbReference type="GO" id="GO:0005829">
    <property type="term" value="C:cytosol"/>
    <property type="evidence" value="ECO:0007669"/>
    <property type="project" value="TreeGrafter"/>
</dbReference>
<dbReference type="Pfam" id="PF00398">
    <property type="entry name" value="RrnaAD"/>
    <property type="match status" value="1"/>
</dbReference>
<evidence type="ECO:0000256" key="2">
    <source>
        <dbReference type="ARBA" id="ARBA00022552"/>
    </source>
</evidence>
<dbReference type="PANTHER" id="PTHR11727">
    <property type="entry name" value="DIMETHYLADENOSINE TRANSFERASE"/>
    <property type="match status" value="1"/>
</dbReference>
<feature type="binding site" evidence="7 8">
    <location>
        <position position="131"/>
    </location>
    <ligand>
        <name>S-adenosyl-L-methionine</name>
        <dbReference type="ChEBI" id="CHEBI:59789"/>
    </ligand>
</feature>
<comment type="subcellular location">
    <subcellularLocation>
        <location evidence="7">Cytoplasm</location>
    </subcellularLocation>
</comment>
<reference evidence="10" key="1">
    <citation type="submission" date="2019-09" db="EMBL/GenBank/DDBJ databases">
        <title>Characterisation of the sponge microbiome using genome-centric metagenomics.</title>
        <authorList>
            <person name="Engelberts J.P."/>
            <person name="Robbins S.J."/>
            <person name="De Goeij J.M."/>
            <person name="Aranda M."/>
            <person name="Bell S.C."/>
            <person name="Webster N.S."/>
        </authorList>
    </citation>
    <scope>NUCLEOTIDE SEQUENCE</scope>
    <source>
        <strain evidence="10">SB0664_bin_27</strain>
    </source>
</reference>
<dbReference type="GO" id="GO:0003723">
    <property type="term" value="F:RNA binding"/>
    <property type="evidence" value="ECO:0007669"/>
    <property type="project" value="UniProtKB-UniRule"/>
</dbReference>
<feature type="binding site" evidence="7 8">
    <location>
        <position position="28"/>
    </location>
    <ligand>
        <name>S-adenosyl-L-methionine</name>
        <dbReference type="ChEBI" id="CHEBI:59789"/>
    </ligand>
</feature>
<keyword evidence="3 7" id="KW-0489">Methyltransferase</keyword>
<dbReference type="InterPro" id="IPR029063">
    <property type="entry name" value="SAM-dependent_MTases_sf"/>
</dbReference>
<dbReference type="EMBL" id="VXRG01000099">
    <property type="protein sequence ID" value="MXY94105.1"/>
    <property type="molecule type" value="Genomic_DNA"/>
</dbReference>
<dbReference type="InterPro" id="IPR020596">
    <property type="entry name" value="rRNA_Ade_Mease_Trfase_CS"/>
</dbReference>
<feature type="binding site" evidence="7 8">
    <location>
        <position position="26"/>
    </location>
    <ligand>
        <name>S-adenosyl-L-methionine</name>
        <dbReference type="ChEBI" id="CHEBI:59789"/>
    </ligand>
</feature>
<name>A0A6B0YVE7_9CHLR</name>
<dbReference type="NCBIfam" id="TIGR00755">
    <property type="entry name" value="ksgA"/>
    <property type="match status" value="1"/>
</dbReference>
<dbReference type="AlphaFoldDB" id="A0A6B0YVE7"/>
<comment type="caution">
    <text evidence="10">The sequence shown here is derived from an EMBL/GenBank/DDBJ whole genome shotgun (WGS) entry which is preliminary data.</text>
</comment>
<evidence type="ECO:0000256" key="3">
    <source>
        <dbReference type="ARBA" id="ARBA00022603"/>
    </source>
</evidence>
<feature type="domain" description="Ribosomal RNA adenine methylase transferase N-terminal" evidence="9">
    <location>
        <begin position="33"/>
        <end position="214"/>
    </location>
</feature>
<dbReference type="Gene3D" id="3.40.50.150">
    <property type="entry name" value="Vaccinia Virus protein VP39"/>
    <property type="match status" value="1"/>
</dbReference>
<feature type="binding site" evidence="7 8">
    <location>
        <position position="74"/>
    </location>
    <ligand>
        <name>S-adenosyl-L-methionine</name>
        <dbReference type="ChEBI" id="CHEBI:59789"/>
    </ligand>
</feature>
<keyword evidence="4 7" id="KW-0808">Transferase</keyword>
<evidence type="ECO:0000313" key="10">
    <source>
        <dbReference type="EMBL" id="MXY94105.1"/>
    </source>
</evidence>
<evidence type="ECO:0000256" key="5">
    <source>
        <dbReference type="ARBA" id="ARBA00022691"/>
    </source>
</evidence>
<dbReference type="GO" id="GO:0052908">
    <property type="term" value="F:16S rRNA (adenine(1518)-N(6)/adenine(1519)-N(6))-dimethyltransferase activity"/>
    <property type="evidence" value="ECO:0007669"/>
    <property type="project" value="UniProtKB-EC"/>
</dbReference>
<comment type="function">
    <text evidence="7">Specifically dimethylates two adjacent adenosines (A1518 and A1519) in the loop of a conserved hairpin near the 3'-end of 16S rRNA in the 30S particle. May play a critical role in biogenesis of 30S subunits.</text>
</comment>
<keyword evidence="1 7" id="KW-0963">Cytoplasm</keyword>
<dbReference type="InterPro" id="IPR011530">
    <property type="entry name" value="rRNA_adenine_dimethylase"/>
</dbReference>
<feature type="binding site" evidence="7 8">
    <location>
        <position position="99"/>
    </location>
    <ligand>
        <name>S-adenosyl-L-methionine</name>
        <dbReference type="ChEBI" id="CHEBI:59789"/>
    </ligand>
</feature>
<evidence type="ECO:0000259" key="9">
    <source>
        <dbReference type="SMART" id="SM00650"/>
    </source>
</evidence>
<keyword evidence="2 7" id="KW-0698">rRNA processing</keyword>